<name>A0AAE1AVX9_9GAST</name>
<dbReference type="AlphaFoldDB" id="A0AAE1AVX9"/>
<dbReference type="PROSITE" id="PS50835">
    <property type="entry name" value="IG_LIKE"/>
    <property type="match status" value="1"/>
</dbReference>
<proteinExistence type="predicted"/>
<dbReference type="InterPro" id="IPR013783">
    <property type="entry name" value="Ig-like_fold"/>
</dbReference>
<evidence type="ECO:0000313" key="3">
    <source>
        <dbReference type="EMBL" id="KAK3794674.1"/>
    </source>
</evidence>
<reference evidence="3" key="1">
    <citation type="journal article" date="2023" name="G3 (Bethesda)">
        <title>A reference genome for the long-term kleptoplast-retaining sea slug Elysia crispata morphotype clarki.</title>
        <authorList>
            <person name="Eastman K.E."/>
            <person name="Pendleton A.L."/>
            <person name="Shaikh M.A."/>
            <person name="Suttiyut T."/>
            <person name="Ogas R."/>
            <person name="Tomko P."/>
            <person name="Gavelis G."/>
            <person name="Widhalm J.R."/>
            <person name="Wisecaver J.H."/>
        </authorList>
    </citation>
    <scope>NUCLEOTIDE SEQUENCE</scope>
    <source>
        <strain evidence="3">ECLA1</strain>
    </source>
</reference>
<dbReference type="InterPro" id="IPR036179">
    <property type="entry name" value="Ig-like_dom_sf"/>
</dbReference>
<dbReference type="SUPFAM" id="SSF48726">
    <property type="entry name" value="Immunoglobulin"/>
    <property type="match status" value="1"/>
</dbReference>
<organism evidence="3 4">
    <name type="scientific">Elysia crispata</name>
    <name type="common">lettuce slug</name>
    <dbReference type="NCBI Taxonomy" id="231223"/>
    <lineage>
        <taxon>Eukaryota</taxon>
        <taxon>Metazoa</taxon>
        <taxon>Spiralia</taxon>
        <taxon>Lophotrochozoa</taxon>
        <taxon>Mollusca</taxon>
        <taxon>Gastropoda</taxon>
        <taxon>Heterobranchia</taxon>
        <taxon>Euthyneura</taxon>
        <taxon>Panpulmonata</taxon>
        <taxon>Sacoglossa</taxon>
        <taxon>Placobranchoidea</taxon>
        <taxon>Plakobranchidae</taxon>
        <taxon>Elysia</taxon>
    </lineage>
</organism>
<protein>
    <recommendedName>
        <fullName evidence="2">Ig-like domain-containing protein</fullName>
    </recommendedName>
</protein>
<keyword evidence="4" id="KW-1185">Reference proteome</keyword>
<dbReference type="EMBL" id="JAWDGP010001100">
    <property type="protein sequence ID" value="KAK3794674.1"/>
    <property type="molecule type" value="Genomic_DNA"/>
</dbReference>
<evidence type="ECO:0000259" key="2">
    <source>
        <dbReference type="PROSITE" id="PS50835"/>
    </source>
</evidence>
<evidence type="ECO:0000256" key="1">
    <source>
        <dbReference type="SAM" id="MobiDB-lite"/>
    </source>
</evidence>
<dbReference type="InterPro" id="IPR007110">
    <property type="entry name" value="Ig-like_dom"/>
</dbReference>
<feature type="compositionally biased region" description="Polar residues" evidence="1">
    <location>
        <begin position="407"/>
        <end position="417"/>
    </location>
</feature>
<gene>
    <name evidence="3" type="ORF">RRG08_026403</name>
</gene>
<comment type="caution">
    <text evidence="3">The sequence shown here is derived from an EMBL/GenBank/DDBJ whole genome shotgun (WGS) entry which is preliminary data.</text>
</comment>
<dbReference type="Gene3D" id="2.60.40.10">
    <property type="entry name" value="Immunoglobulins"/>
    <property type="match status" value="1"/>
</dbReference>
<evidence type="ECO:0000313" key="4">
    <source>
        <dbReference type="Proteomes" id="UP001283361"/>
    </source>
</evidence>
<feature type="domain" description="Ig-like" evidence="2">
    <location>
        <begin position="149"/>
        <end position="249"/>
    </location>
</feature>
<dbReference type="Proteomes" id="UP001283361">
    <property type="component" value="Unassembled WGS sequence"/>
</dbReference>
<feature type="region of interest" description="Disordered" evidence="1">
    <location>
        <begin position="391"/>
        <end position="417"/>
    </location>
</feature>
<sequence length="417" mass="43614">METKWTCQPCVGSRITACEKLEIYSPPESPSCTVSEDTESGDIKSVNVSCSTSKVYPKARCRFYREKDGGNSVEITNPVYSHTETGFSQASHSCRSQAVQGYFLEESTTCTCSLSSDGHPRGTAQWYKAGQQVGSSGTLVVSRDKSSDPAKVTGTRADKTVTLSFSQASHSCRSQAVQGYFLEESTTCTCSLSSDGHPRGTAQWYKGGQQVGSGGTLVVSRDKSSPESVQTYTCEALSHLGRKVGLTLTAKFASPSLGVGTQITKPSLGVGTQITKPSLGVGTQITKPSLGVGTQFTKPSLGVGTQFTKPSLGVGTQFTKPSLGVGTQITKPSLGVGTQITKPSLGVGTQITKPSLGVGTQITKPSLGVGTQITKPSLGVGTQITKPSLGVGTRFTKPSLGVGTRFTKPSLTNQNQH</sequence>
<accession>A0AAE1AVX9</accession>